<evidence type="ECO:0000313" key="8">
    <source>
        <dbReference type="Proteomes" id="UP000683575"/>
    </source>
</evidence>
<evidence type="ECO:0000256" key="2">
    <source>
        <dbReference type="ARBA" id="ARBA00005466"/>
    </source>
</evidence>
<dbReference type="Proteomes" id="UP000683575">
    <property type="component" value="Chromosome"/>
</dbReference>
<keyword evidence="3" id="KW-0285">Flavoprotein</keyword>
<dbReference type="EMBL" id="CP077062">
    <property type="protein sequence ID" value="QWZ06886.1"/>
    <property type="molecule type" value="Genomic_DNA"/>
</dbReference>
<comment type="similarity">
    <text evidence="2">Belongs to the oxygen-dependent FAD-linked oxidoreductase family.</text>
</comment>
<keyword evidence="4" id="KW-0274">FAD</keyword>
<evidence type="ECO:0000256" key="3">
    <source>
        <dbReference type="ARBA" id="ARBA00022630"/>
    </source>
</evidence>
<evidence type="ECO:0000256" key="5">
    <source>
        <dbReference type="ARBA" id="ARBA00023002"/>
    </source>
</evidence>
<comment type="cofactor">
    <cofactor evidence="1">
        <name>FAD</name>
        <dbReference type="ChEBI" id="CHEBI:57692"/>
    </cofactor>
</comment>
<dbReference type="GO" id="GO:0016491">
    <property type="term" value="F:oxidoreductase activity"/>
    <property type="evidence" value="ECO:0007669"/>
    <property type="project" value="UniProtKB-KW"/>
</dbReference>
<keyword evidence="8" id="KW-1185">Reference proteome</keyword>
<evidence type="ECO:0000313" key="7">
    <source>
        <dbReference type="EMBL" id="QWZ06886.1"/>
    </source>
</evidence>
<dbReference type="InterPro" id="IPR050416">
    <property type="entry name" value="FAD-linked_Oxidoreductase"/>
</dbReference>
<dbReference type="KEGG" id="nps:KRR39_15340"/>
<dbReference type="InterPro" id="IPR006094">
    <property type="entry name" value="Oxid_FAD_bind_N"/>
</dbReference>
<gene>
    <name evidence="7" type="ORF">KRR39_15340</name>
</gene>
<sequence>MTIEFAAATGRAHSFQRHTTVRVELPGDPGYDAARMPWNVAVDQRPAAVALPVDADEVSDVVRTAAAHGLRVAPQGTGHNAGPLGPLEDTVLLRTSEMTGVHVDPERRVVRVGAGVLWEDVVEAAAAHGLAALHGSSPDVGVVGYALGGGIGWYARQLGLATNSVTAVELVLADGTQVRADDEHHPDLFWAVRGGGGSFGVVTAMELRLFDIETAYAGMLLWDQEHAEKVLRAWAAWTVDAPDCVTTSFRMLNLPPLPELPPFLRGRRLVVVDGAVLADDDRAGEILAGLRALEPETDTFARVPAAGLVRLHLDPEGPTPAVSVCAILGDLSDAAVETFLALTGPASGSTLLAAELRQLGGALGRPAEGAGALPMIDGAFVMFGVAIAATPELAERGRADGTALVDAMTCYANDRAYLNFAESRVDVRRSFSAQDWTRLKGIRSAVDPGGVVRANHPVPRLYENGLPTP</sequence>
<proteinExistence type="inferred from homology"/>
<accession>A0A975SW29</accession>
<feature type="domain" description="FAD-binding PCMH-type" evidence="6">
    <location>
        <begin position="42"/>
        <end position="212"/>
    </location>
</feature>
<dbReference type="PANTHER" id="PTHR42973:SF39">
    <property type="entry name" value="FAD-BINDING PCMH-TYPE DOMAIN-CONTAINING PROTEIN"/>
    <property type="match status" value="1"/>
</dbReference>
<dbReference type="AlphaFoldDB" id="A0A975SW29"/>
<dbReference type="PROSITE" id="PS00862">
    <property type="entry name" value="OX2_COVAL_FAD"/>
    <property type="match status" value="1"/>
</dbReference>
<protein>
    <submittedName>
        <fullName evidence="7">FAD-binding oxidoreductase</fullName>
    </submittedName>
</protein>
<name>A0A975SW29_9ACTN</name>
<dbReference type="PROSITE" id="PS51387">
    <property type="entry name" value="FAD_PCMH"/>
    <property type="match status" value="1"/>
</dbReference>
<evidence type="ECO:0000256" key="4">
    <source>
        <dbReference type="ARBA" id="ARBA00022827"/>
    </source>
</evidence>
<dbReference type="PANTHER" id="PTHR42973">
    <property type="entry name" value="BINDING OXIDOREDUCTASE, PUTATIVE (AFU_ORTHOLOGUE AFUA_1G17690)-RELATED"/>
    <property type="match status" value="1"/>
</dbReference>
<reference evidence="7" key="1">
    <citation type="submission" date="2021-06" db="EMBL/GenBank/DDBJ databases">
        <title>Complete genome sequence of Nocardioides sp. G188.</title>
        <authorList>
            <person name="Im W.-T."/>
        </authorList>
    </citation>
    <scope>NUCLEOTIDE SEQUENCE</scope>
    <source>
        <strain evidence="7">G188</strain>
    </source>
</reference>
<evidence type="ECO:0000259" key="6">
    <source>
        <dbReference type="PROSITE" id="PS51387"/>
    </source>
</evidence>
<keyword evidence="5" id="KW-0560">Oxidoreductase</keyword>
<organism evidence="7 8">
    <name type="scientific">Nocardioides panacis</name>
    <dbReference type="NCBI Taxonomy" id="2849501"/>
    <lineage>
        <taxon>Bacteria</taxon>
        <taxon>Bacillati</taxon>
        <taxon>Actinomycetota</taxon>
        <taxon>Actinomycetes</taxon>
        <taxon>Propionibacteriales</taxon>
        <taxon>Nocardioidaceae</taxon>
        <taxon>Nocardioides</taxon>
    </lineage>
</organism>
<dbReference type="RefSeq" id="WP_216938213.1">
    <property type="nucleotide sequence ID" value="NZ_CP077062.1"/>
</dbReference>
<evidence type="ECO:0000256" key="1">
    <source>
        <dbReference type="ARBA" id="ARBA00001974"/>
    </source>
</evidence>
<dbReference type="InterPro" id="IPR016166">
    <property type="entry name" value="FAD-bd_PCMH"/>
</dbReference>
<dbReference type="Pfam" id="PF01565">
    <property type="entry name" value="FAD_binding_4"/>
    <property type="match status" value="1"/>
</dbReference>
<dbReference type="InterPro" id="IPR006093">
    <property type="entry name" value="Oxy_OxRdtase_FAD_BS"/>
</dbReference>
<dbReference type="GO" id="GO:0071949">
    <property type="term" value="F:FAD binding"/>
    <property type="evidence" value="ECO:0007669"/>
    <property type="project" value="InterPro"/>
</dbReference>